<evidence type="ECO:0000313" key="7">
    <source>
        <dbReference type="EMBL" id="KAF5098664.1"/>
    </source>
</evidence>
<dbReference type="STRING" id="1173061.A0A0J9X364"/>
<dbReference type="InterPro" id="IPR019002">
    <property type="entry name" value="Ribosome_biogenesis_Nop16"/>
</dbReference>
<evidence type="ECO:0000256" key="5">
    <source>
        <dbReference type="ARBA" id="ARBA00023242"/>
    </source>
</evidence>
<evidence type="ECO:0000313" key="8">
    <source>
        <dbReference type="Proteomes" id="UP000242525"/>
    </source>
</evidence>
<evidence type="ECO:0000313" key="6">
    <source>
        <dbReference type="EMBL" id="CDO51622.1"/>
    </source>
</evidence>
<dbReference type="GO" id="GO:0005730">
    <property type="term" value="C:nucleolus"/>
    <property type="evidence" value="ECO:0007669"/>
    <property type="project" value="UniProtKB-SubCell"/>
</dbReference>
<protein>
    <recommendedName>
        <fullName evidence="4">Nucleolar protein 16</fullName>
    </recommendedName>
</protein>
<comment type="caution">
    <text evidence="6">The sequence shown here is derived from an EMBL/GenBank/DDBJ whole genome shotgun (WGS) entry which is preliminary data.</text>
</comment>
<dbReference type="Proteomes" id="UP000242525">
    <property type="component" value="Unassembled WGS sequence"/>
</dbReference>
<proteinExistence type="inferred from homology"/>
<dbReference type="EMBL" id="QQZK01000070">
    <property type="protein sequence ID" value="KAF5098664.1"/>
    <property type="molecule type" value="Genomic_DNA"/>
</dbReference>
<dbReference type="GO" id="GO:0042273">
    <property type="term" value="P:ribosomal large subunit biogenesis"/>
    <property type="evidence" value="ECO:0007669"/>
    <property type="project" value="TreeGrafter"/>
</dbReference>
<evidence type="ECO:0000256" key="2">
    <source>
        <dbReference type="ARBA" id="ARBA00004604"/>
    </source>
</evidence>
<evidence type="ECO:0000256" key="4">
    <source>
        <dbReference type="ARBA" id="ARBA00015522"/>
    </source>
</evidence>
<dbReference type="Proteomes" id="UP000750522">
    <property type="component" value="Unassembled WGS sequence"/>
</dbReference>
<evidence type="ECO:0000256" key="3">
    <source>
        <dbReference type="ARBA" id="ARBA00008479"/>
    </source>
</evidence>
<reference evidence="7" key="3">
    <citation type="submission" date="2020-01" db="EMBL/GenBank/DDBJ databases">
        <authorList>
            <person name="Perkins V."/>
            <person name="Lessard M.-H."/>
            <person name="Dugat-Bony E."/>
            <person name="Frenette M."/>
            <person name="Labrie S."/>
        </authorList>
    </citation>
    <scope>NUCLEOTIDE SEQUENCE</scope>
    <source>
        <strain evidence="7">LMA-70</strain>
    </source>
</reference>
<sequence>MPSGIRRRAAMRAGRDLHVNKRDVARKRAARKERQLRRALSANPVVAASWNAKETLAQNYRRLGLRAKLNGVAGGQEREFTTGEVQVWEKDEKTVRDPLLISNGGHLGAAVTKKEALGANEARIERDADGNVVRIVYGEARAYDESDDEEFSGFADSAADENKTEVVKELERLASLPVVSTPRVQSARENDWIGDLVEKYGDDFDAMVRDRKLNPFQQTAGDLRRRVKKWKKENNIA</sequence>
<accession>A0A0J9X364</accession>
<gene>
    <name evidence="6" type="ORF">BN980_GECA01s09404g</name>
    <name evidence="7" type="ORF">DV451_003296</name>
</gene>
<dbReference type="PANTHER" id="PTHR13243">
    <property type="entry name" value="HSPC111 PROTEIN-RELATED"/>
    <property type="match status" value="1"/>
</dbReference>
<dbReference type="PANTHER" id="PTHR13243:SF1">
    <property type="entry name" value="NUCLEOLAR PROTEIN 16"/>
    <property type="match status" value="1"/>
</dbReference>
<organism evidence="6 8">
    <name type="scientific">Geotrichum candidum</name>
    <name type="common">Oospora lactis</name>
    <name type="synonym">Dipodascus geotrichum</name>
    <dbReference type="NCBI Taxonomy" id="1173061"/>
    <lineage>
        <taxon>Eukaryota</taxon>
        <taxon>Fungi</taxon>
        <taxon>Dikarya</taxon>
        <taxon>Ascomycota</taxon>
        <taxon>Saccharomycotina</taxon>
        <taxon>Dipodascomycetes</taxon>
        <taxon>Dipodascales</taxon>
        <taxon>Dipodascaceae</taxon>
        <taxon>Geotrichum</taxon>
    </lineage>
</organism>
<dbReference type="AlphaFoldDB" id="A0A0J9X364"/>
<keyword evidence="5" id="KW-0539">Nucleus</keyword>
<dbReference type="OrthoDB" id="285729at2759"/>
<name>A0A0J9X364_GEOCN</name>
<dbReference type="Pfam" id="PF09420">
    <property type="entry name" value="Nop16"/>
    <property type="match status" value="1"/>
</dbReference>
<comment type="subcellular location">
    <subcellularLocation>
        <location evidence="2">Nucleus</location>
        <location evidence="2">Nucleolus</location>
    </subcellularLocation>
</comment>
<dbReference type="EMBL" id="CCBN010000001">
    <property type="protein sequence ID" value="CDO51622.1"/>
    <property type="molecule type" value="Genomic_DNA"/>
</dbReference>
<reference evidence="6 8" key="1">
    <citation type="submission" date="2014-03" db="EMBL/GenBank/DDBJ databases">
        <authorList>
            <person name="Casaregola S."/>
        </authorList>
    </citation>
    <scope>NUCLEOTIDE SEQUENCE [LARGE SCALE GENOMIC DNA]</scope>
    <source>
        <strain evidence="6 8">CLIB 918</strain>
    </source>
</reference>
<comment type="similarity">
    <text evidence="3">Belongs to the NOP16 family.</text>
</comment>
<reference evidence="7" key="2">
    <citation type="journal article" date="2020" name="Front. Microbiol.">
        <title>Phenotypic and Genetic Characterization of the Cheese Ripening Yeast Geotrichum candidum.</title>
        <authorList>
            <person name="Perkins V."/>
            <person name="Vignola S."/>
            <person name="Lessard M.H."/>
            <person name="Plante P.L."/>
            <person name="Corbeil J."/>
            <person name="Dugat-Bony E."/>
            <person name="Frenette M."/>
            <person name="Labrie S."/>
        </authorList>
    </citation>
    <scope>NUCLEOTIDE SEQUENCE</scope>
    <source>
        <strain evidence="7">LMA-70</strain>
    </source>
</reference>
<evidence type="ECO:0000256" key="1">
    <source>
        <dbReference type="ARBA" id="ARBA00002889"/>
    </source>
</evidence>
<comment type="function">
    <text evidence="1">Involved in the biogenesis of the 60S ribosomal subunit.</text>
</comment>
<keyword evidence="8" id="KW-1185">Reference proteome</keyword>